<accession>A0ABM7YHZ4</accession>
<evidence type="ECO:0000256" key="8">
    <source>
        <dbReference type="RuleBase" id="RU363041"/>
    </source>
</evidence>
<evidence type="ECO:0000256" key="1">
    <source>
        <dbReference type="ARBA" id="ARBA00004651"/>
    </source>
</evidence>
<gene>
    <name evidence="9" type="ORF">CATMQ487_09000</name>
</gene>
<evidence type="ECO:0000256" key="2">
    <source>
        <dbReference type="ARBA" id="ARBA00009142"/>
    </source>
</evidence>
<sequence>MAAPLPLRSMLIDPSAWPLLLAAAFGAGVLNAIAGGGSFLTFPALVFTGVPPIAANATSAVAVSPGYLGSTLGFRAELAALPRRLLVVEGLICAVGGVAGALLLLVTPAKVFSAIVPWLLLFATAVFALGPRLLAVLRLRAGRATGAGDAASGGAHPLLRNGGLLLVAVYGGYFNGGLGILLMALYALAGEAHIHTANALKNLNSLVLSLLSVAAFAWAGAVHWPQALVMAAAATGGGFVGARIARRLPAAAVRAIVIGTGLVMAAVFFSR</sequence>
<dbReference type="Pfam" id="PF01925">
    <property type="entry name" value="TauE"/>
    <property type="match status" value="1"/>
</dbReference>
<dbReference type="InterPro" id="IPR002781">
    <property type="entry name" value="TM_pro_TauE-like"/>
</dbReference>
<reference evidence="9" key="1">
    <citation type="submission" date="2022-04" db="EMBL/GenBank/DDBJ databases">
        <title>Whole genome sequence of Sphaerotilus sp. FB-5.</title>
        <authorList>
            <person name="Takeda M."/>
            <person name="Narihara S."/>
            <person name="Akimoto M."/>
            <person name="Akimoto R."/>
            <person name="Nishiyashiki S."/>
            <person name="Murakami T."/>
        </authorList>
    </citation>
    <scope>NUCLEOTIDE SEQUENCE</scope>
    <source>
        <strain evidence="9">FB-5</strain>
    </source>
</reference>
<dbReference type="InterPro" id="IPR052017">
    <property type="entry name" value="TSUP"/>
</dbReference>
<evidence type="ECO:0000313" key="9">
    <source>
        <dbReference type="EMBL" id="BDI03930.1"/>
    </source>
</evidence>
<dbReference type="EMBL" id="AP025730">
    <property type="protein sequence ID" value="BDI03930.1"/>
    <property type="molecule type" value="Genomic_DNA"/>
</dbReference>
<keyword evidence="4 8" id="KW-1003">Cell membrane</keyword>
<comment type="similarity">
    <text evidence="2 8">Belongs to the 4-toluene sulfonate uptake permease (TSUP) (TC 2.A.102) family.</text>
</comment>
<keyword evidence="10" id="KW-1185">Reference proteome</keyword>
<feature type="transmembrane region" description="Helical" evidence="8">
    <location>
        <begin position="44"/>
        <end position="64"/>
    </location>
</feature>
<feature type="transmembrane region" description="Helical" evidence="8">
    <location>
        <begin position="203"/>
        <end position="221"/>
    </location>
</feature>
<comment type="subcellular location">
    <subcellularLocation>
        <location evidence="1 8">Cell membrane</location>
        <topology evidence="1 8">Multi-pass membrane protein</topology>
    </subcellularLocation>
</comment>
<feature type="transmembrane region" description="Helical" evidence="8">
    <location>
        <begin position="111"/>
        <end position="130"/>
    </location>
</feature>
<evidence type="ECO:0000256" key="5">
    <source>
        <dbReference type="ARBA" id="ARBA00022692"/>
    </source>
</evidence>
<keyword evidence="6 8" id="KW-1133">Transmembrane helix</keyword>
<evidence type="ECO:0000256" key="7">
    <source>
        <dbReference type="ARBA" id="ARBA00023136"/>
    </source>
</evidence>
<feature type="transmembrane region" description="Helical" evidence="8">
    <location>
        <begin position="164"/>
        <end position="188"/>
    </location>
</feature>
<evidence type="ECO:0000313" key="10">
    <source>
        <dbReference type="Proteomes" id="UP001057498"/>
    </source>
</evidence>
<evidence type="ECO:0000256" key="4">
    <source>
        <dbReference type="ARBA" id="ARBA00022475"/>
    </source>
</evidence>
<proteinExistence type="inferred from homology"/>
<dbReference type="PANTHER" id="PTHR30269:SF0">
    <property type="entry name" value="MEMBRANE TRANSPORTER PROTEIN YFCA-RELATED"/>
    <property type="match status" value="1"/>
</dbReference>
<feature type="transmembrane region" description="Helical" evidence="8">
    <location>
        <begin position="251"/>
        <end position="269"/>
    </location>
</feature>
<evidence type="ECO:0000256" key="3">
    <source>
        <dbReference type="ARBA" id="ARBA00022448"/>
    </source>
</evidence>
<dbReference type="PANTHER" id="PTHR30269">
    <property type="entry name" value="TRANSMEMBRANE PROTEIN YFCA"/>
    <property type="match status" value="1"/>
</dbReference>
<keyword evidence="5 8" id="KW-0812">Transmembrane</keyword>
<organism evidence="9 10">
    <name type="scientific">Sphaerotilus microaerophilus</name>
    <dbReference type="NCBI Taxonomy" id="2914710"/>
    <lineage>
        <taxon>Bacteria</taxon>
        <taxon>Pseudomonadati</taxon>
        <taxon>Pseudomonadota</taxon>
        <taxon>Betaproteobacteria</taxon>
        <taxon>Burkholderiales</taxon>
        <taxon>Sphaerotilaceae</taxon>
        <taxon>Sphaerotilus</taxon>
    </lineage>
</organism>
<name>A0ABM7YHZ4_9BURK</name>
<feature type="transmembrane region" description="Helical" evidence="8">
    <location>
        <begin position="85"/>
        <end position="105"/>
    </location>
</feature>
<protein>
    <recommendedName>
        <fullName evidence="8">Probable membrane transporter protein</fullName>
    </recommendedName>
</protein>
<keyword evidence="7 8" id="KW-0472">Membrane</keyword>
<evidence type="ECO:0000256" key="6">
    <source>
        <dbReference type="ARBA" id="ARBA00022989"/>
    </source>
</evidence>
<keyword evidence="3" id="KW-0813">Transport</keyword>
<dbReference type="Proteomes" id="UP001057498">
    <property type="component" value="Chromosome"/>
</dbReference>